<dbReference type="Proteomes" id="UP000824469">
    <property type="component" value="Unassembled WGS sequence"/>
</dbReference>
<comment type="caution">
    <text evidence="1">The sequence shown here is derived from an EMBL/GenBank/DDBJ whole genome shotgun (WGS) entry which is preliminary data.</text>
</comment>
<evidence type="ECO:0000313" key="1">
    <source>
        <dbReference type="EMBL" id="KAH9327779.1"/>
    </source>
</evidence>
<dbReference type="EMBL" id="JAHRHJ020000002">
    <property type="protein sequence ID" value="KAH9327779.1"/>
    <property type="molecule type" value="Genomic_DNA"/>
</dbReference>
<feature type="non-terminal residue" evidence="1">
    <location>
        <position position="62"/>
    </location>
</feature>
<organism evidence="1 2">
    <name type="scientific">Taxus chinensis</name>
    <name type="common">Chinese yew</name>
    <name type="synonym">Taxus wallichiana var. chinensis</name>
    <dbReference type="NCBI Taxonomy" id="29808"/>
    <lineage>
        <taxon>Eukaryota</taxon>
        <taxon>Viridiplantae</taxon>
        <taxon>Streptophyta</taxon>
        <taxon>Embryophyta</taxon>
        <taxon>Tracheophyta</taxon>
        <taxon>Spermatophyta</taxon>
        <taxon>Pinopsida</taxon>
        <taxon>Pinidae</taxon>
        <taxon>Conifers II</taxon>
        <taxon>Cupressales</taxon>
        <taxon>Taxaceae</taxon>
        <taxon>Taxus</taxon>
    </lineage>
</organism>
<evidence type="ECO:0000313" key="2">
    <source>
        <dbReference type="Proteomes" id="UP000824469"/>
    </source>
</evidence>
<feature type="non-terminal residue" evidence="1">
    <location>
        <position position="1"/>
    </location>
</feature>
<sequence>VFNDDQHLLSFLELKENFDQLYFDGSETFPIECVSSNEGDIKEEMDQDGCIKLKGNTIPKGL</sequence>
<proteinExistence type="predicted"/>
<reference evidence="1 2" key="1">
    <citation type="journal article" date="2021" name="Nat. Plants">
        <title>The Taxus genome provides insights into paclitaxel biosynthesis.</title>
        <authorList>
            <person name="Xiong X."/>
            <person name="Gou J."/>
            <person name="Liao Q."/>
            <person name="Li Y."/>
            <person name="Zhou Q."/>
            <person name="Bi G."/>
            <person name="Li C."/>
            <person name="Du R."/>
            <person name="Wang X."/>
            <person name="Sun T."/>
            <person name="Guo L."/>
            <person name="Liang H."/>
            <person name="Lu P."/>
            <person name="Wu Y."/>
            <person name="Zhang Z."/>
            <person name="Ro D.K."/>
            <person name="Shang Y."/>
            <person name="Huang S."/>
            <person name="Yan J."/>
        </authorList>
    </citation>
    <scope>NUCLEOTIDE SEQUENCE [LARGE SCALE GENOMIC DNA]</scope>
    <source>
        <strain evidence="1">Ta-2019</strain>
    </source>
</reference>
<accession>A0AA38GSD0</accession>
<name>A0AA38GSD0_TAXCH</name>
<dbReference type="AlphaFoldDB" id="A0AA38GSD0"/>
<protein>
    <submittedName>
        <fullName evidence="1">Uncharacterized protein</fullName>
    </submittedName>
</protein>
<keyword evidence="2" id="KW-1185">Reference proteome</keyword>
<gene>
    <name evidence="1" type="ORF">KI387_007957</name>
</gene>